<dbReference type="Proteomes" id="UP000184221">
    <property type="component" value="Unassembled WGS sequence"/>
</dbReference>
<evidence type="ECO:0000256" key="1">
    <source>
        <dbReference type="SAM" id="MobiDB-lite"/>
    </source>
</evidence>
<name>A0A1M5S5B2_9RHOB</name>
<reference evidence="2 3" key="1">
    <citation type="submission" date="2016-11" db="EMBL/GenBank/DDBJ databases">
        <authorList>
            <person name="Jaros S."/>
            <person name="Januszkiewicz K."/>
            <person name="Wedrychowicz H."/>
        </authorList>
    </citation>
    <scope>NUCLEOTIDE SEQUENCE [LARGE SCALE GENOMIC DNA]</scope>
    <source>
        <strain evidence="2 3">DSM 29431</strain>
    </source>
</reference>
<feature type="compositionally biased region" description="Basic residues" evidence="1">
    <location>
        <begin position="209"/>
        <end position="224"/>
    </location>
</feature>
<organism evidence="2 3">
    <name type="scientific">Marivita hallyeonensis</name>
    <dbReference type="NCBI Taxonomy" id="996342"/>
    <lineage>
        <taxon>Bacteria</taxon>
        <taxon>Pseudomonadati</taxon>
        <taxon>Pseudomonadota</taxon>
        <taxon>Alphaproteobacteria</taxon>
        <taxon>Rhodobacterales</taxon>
        <taxon>Roseobacteraceae</taxon>
        <taxon>Marivita</taxon>
    </lineage>
</organism>
<proteinExistence type="predicted"/>
<sequence length="224" mass="24092">MTYAIVDTAKMFVANKDDGLRFRTFAGGAMVLTSEILAQRPTEFHFHADPAGIHISAQYFLSGEATILMGDGRAAFWSENGMSIIRCDTPGFRLRVEAGQTLKHVCVAMYHHDLTVLHAPNDNAPMMRLMAMGDPVNMAVPVPAGPKMRGKAEALHDLSRENGIAGLKAEAMAMEFLADALESYSALTNGSDIADDPAPWRSGAAGQAGHRRGPAGASWHRRSA</sequence>
<dbReference type="AlphaFoldDB" id="A0A1M5S5B2"/>
<feature type="region of interest" description="Disordered" evidence="1">
    <location>
        <begin position="192"/>
        <end position="224"/>
    </location>
</feature>
<dbReference type="EMBL" id="FQXC01000002">
    <property type="protein sequence ID" value="SHH33681.1"/>
    <property type="molecule type" value="Genomic_DNA"/>
</dbReference>
<dbReference type="RefSeq" id="WP_143152651.1">
    <property type="nucleotide sequence ID" value="NZ_FQXC01000002.1"/>
</dbReference>
<keyword evidence="3" id="KW-1185">Reference proteome</keyword>
<evidence type="ECO:0000313" key="3">
    <source>
        <dbReference type="Proteomes" id="UP000184221"/>
    </source>
</evidence>
<gene>
    <name evidence="2" type="ORF">SAMN05443551_2011</name>
</gene>
<protein>
    <submittedName>
        <fullName evidence="2">Uncharacterized protein</fullName>
    </submittedName>
</protein>
<evidence type="ECO:0000313" key="2">
    <source>
        <dbReference type="EMBL" id="SHH33681.1"/>
    </source>
</evidence>
<accession>A0A1M5S5B2</accession>